<dbReference type="AlphaFoldDB" id="A0A4S8M9C2"/>
<proteinExistence type="predicted"/>
<keyword evidence="1" id="KW-0812">Transmembrane</keyword>
<feature type="transmembrane region" description="Helical" evidence="1">
    <location>
        <begin position="95"/>
        <end position="113"/>
    </location>
</feature>
<feature type="transmembrane region" description="Helical" evidence="1">
    <location>
        <begin position="20"/>
        <end position="42"/>
    </location>
</feature>
<feature type="transmembrane region" description="Helical" evidence="1">
    <location>
        <begin position="54"/>
        <end position="75"/>
    </location>
</feature>
<dbReference type="OrthoDB" id="3265526at2759"/>
<protein>
    <recommendedName>
        <fullName evidence="2">DUF6534 domain-containing protein</fullName>
    </recommendedName>
</protein>
<accession>A0A4S8M9C2</accession>
<evidence type="ECO:0000313" key="4">
    <source>
        <dbReference type="Proteomes" id="UP000297245"/>
    </source>
</evidence>
<evidence type="ECO:0000256" key="1">
    <source>
        <dbReference type="SAM" id="Phobius"/>
    </source>
</evidence>
<gene>
    <name evidence="3" type="ORF">K435DRAFT_520009</name>
</gene>
<dbReference type="PANTHER" id="PTHR40465">
    <property type="entry name" value="CHROMOSOME 1, WHOLE GENOME SHOTGUN SEQUENCE"/>
    <property type="match status" value="1"/>
</dbReference>
<keyword evidence="1" id="KW-0472">Membrane</keyword>
<dbReference type="InterPro" id="IPR045339">
    <property type="entry name" value="DUF6534"/>
</dbReference>
<feature type="transmembrane region" description="Helical" evidence="1">
    <location>
        <begin position="203"/>
        <end position="226"/>
    </location>
</feature>
<organism evidence="3 4">
    <name type="scientific">Dendrothele bispora (strain CBS 962.96)</name>
    <dbReference type="NCBI Taxonomy" id="1314807"/>
    <lineage>
        <taxon>Eukaryota</taxon>
        <taxon>Fungi</taxon>
        <taxon>Dikarya</taxon>
        <taxon>Basidiomycota</taxon>
        <taxon>Agaricomycotina</taxon>
        <taxon>Agaricomycetes</taxon>
        <taxon>Agaricomycetidae</taxon>
        <taxon>Agaricales</taxon>
        <taxon>Agaricales incertae sedis</taxon>
        <taxon>Dendrothele</taxon>
    </lineage>
</organism>
<feature type="transmembrane region" description="Helical" evidence="1">
    <location>
        <begin position="125"/>
        <end position="144"/>
    </location>
</feature>
<sequence length="301" mass="33780">MAEGTSALPVFNVELSFGPMLIGVFFNMILYGILIVQTYTYYQTYRNDTLWIRLFVGYLFVLETANTAFDMAMMWQPLIQGFGTQEAVKKFPTLFSTEPIVMVLISTPIQCFFAWRIQRITQSSWIPVFIVILSAASMAGGIWTGVKLFIIKLFARKPELHESALLWFLTSCVADVMITATLVRSLSQRKTGFVVTDSVIDKIIRLTVQTGMITAICAIGDVVFFMTLPRTALNFLWDLTLSKLYANCLFSTLNARASLNSMSGNVSSGQNQRNIQLEVGSNIRRQTDRYTVDSSRNSPGV</sequence>
<feature type="transmembrane region" description="Helical" evidence="1">
    <location>
        <begin position="164"/>
        <end position="183"/>
    </location>
</feature>
<dbReference type="Pfam" id="PF20152">
    <property type="entry name" value="DUF6534"/>
    <property type="match status" value="1"/>
</dbReference>
<dbReference type="PANTHER" id="PTHR40465:SF1">
    <property type="entry name" value="DUF6534 DOMAIN-CONTAINING PROTEIN"/>
    <property type="match status" value="1"/>
</dbReference>
<dbReference type="Proteomes" id="UP000297245">
    <property type="component" value="Unassembled WGS sequence"/>
</dbReference>
<evidence type="ECO:0000259" key="2">
    <source>
        <dbReference type="Pfam" id="PF20152"/>
    </source>
</evidence>
<dbReference type="EMBL" id="ML179129">
    <property type="protein sequence ID" value="THU98830.1"/>
    <property type="molecule type" value="Genomic_DNA"/>
</dbReference>
<feature type="domain" description="DUF6534" evidence="2">
    <location>
        <begin position="171"/>
        <end position="258"/>
    </location>
</feature>
<keyword evidence="1" id="KW-1133">Transmembrane helix</keyword>
<evidence type="ECO:0000313" key="3">
    <source>
        <dbReference type="EMBL" id="THU98830.1"/>
    </source>
</evidence>
<name>A0A4S8M9C2_DENBC</name>
<reference evidence="3 4" key="1">
    <citation type="journal article" date="2019" name="Nat. Ecol. Evol.">
        <title>Megaphylogeny resolves global patterns of mushroom evolution.</title>
        <authorList>
            <person name="Varga T."/>
            <person name="Krizsan K."/>
            <person name="Foldi C."/>
            <person name="Dima B."/>
            <person name="Sanchez-Garcia M."/>
            <person name="Sanchez-Ramirez S."/>
            <person name="Szollosi G.J."/>
            <person name="Szarkandi J.G."/>
            <person name="Papp V."/>
            <person name="Albert L."/>
            <person name="Andreopoulos W."/>
            <person name="Angelini C."/>
            <person name="Antonin V."/>
            <person name="Barry K.W."/>
            <person name="Bougher N.L."/>
            <person name="Buchanan P."/>
            <person name="Buyck B."/>
            <person name="Bense V."/>
            <person name="Catcheside P."/>
            <person name="Chovatia M."/>
            <person name="Cooper J."/>
            <person name="Damon W."/>
            <person name="Desjardin D."/>
            <person name="Finy P."/>
            <person name="Geml J."/>
            <person name="Haridas S."/>
            <person name="Hughes K."/>
            <person name="Justo A."/>
            <person name="Karasinski D."/>
            <person name="Kautmanova I."/>
            <person name="Kiss B."/>
            <person name="Kocsube S."/>
            <person name="Kotiranta H."/>
            <person name="LaButti K.M."/>
            <person name="Lechner B.E."/>
            <person name="Liimatainen K."/>
            <person name="Lipzen A."/>
            <person name="Lukacs Z."/>
            <person name="Mihaltcheva S."/>
            <person name="Morgado L.N."/>
            <person name="Niskanen T."/>
            <person name="Noordeloos M.E."/>
            <person name="Ohm R.A."/>
            <person name="Ortiz-Santana B."/>
            <person name="Ovrebo C."/>
            <person name="Racz N."/>
            <person name="Riley R."/>
            <person name="Savchenko A."/>
            <person name="Shiryaev A."/>
            <person name="Soop K."/>
            <person name="Spirin V."/>
            <person name="Szebenyi C."/>
            <person name="Tomsovsky M."/>
            <person name="Tulloss R.E."/>
            <person name="Uehling J."/>
            <person name="Grigoriev I.V."/>
            <person name="Vagvolgyi C."/>
            <person name="Papp T."/>
            <person name="Martin F.M."/>
            <person name="Miettinen O."/>
            <person name="Hibbett D.S."/>
            <person name="Nagy L.G."/>
        </authorList>
    </citation>
    <scope>NUCLEOTIDE SEQUENCE [LARGE SCALE GENOMIC DNA]</scope>
    <source>
        <strain evidence="3 4">CBS 962.96</strain>
    </source>
</reference>
<keyword evidence="4" id="KW-1185">Reference proteome</keyword>